<dbReference type="PIRSF" id="PIRSF037420">
    <property type="entry name" value="PQQ_syn_pqqE"/>
    <property type="match status" value="1"/>
</dbReference>
<name>A0A7D6BM37_FERL1</name>
<dbReference type="GO" id="GO:0051539">
    <property type="term" value="F:4 iron, 4 sulfur cluster binding"/>
    <property type="evidence" value="ECO:0007669"/>
    <property type="project" value="UniProtKB-KW"/>
</dbReference>
<accession>A0A7D6BM37</accession>
<evidence type="ECO:0000256" key="3">
    <source>
        <dbReference type="ARBA" id="ARBA00022691"/>
    </source>
</evidence>
<dbReference type="SFLD" id="SFLDS00029">
    <property type="entry name" value="Radical_SAM"/>
    <property type="match status" value="1"/>
</dbReference>
<dbReference type="KEGG" id="flt:Sv326_1201"/>
<evidence type="ECO:0000256" key="4">
    <source>
        <dbReference type="ARBA" id="ARBA00022723"/>
    </source>
</evidence>
<dbReference type="InterPro" id="IPR013785">
    <property type="entry name" value="Aldolase_TIM"/>
</dbReference>
<dbReference type="GO" id="GO:0003824">
    <property type="term" value="F:catalytic activity"/>
    <property type="evidence" value="ECO:0007669"/>
    <property type="project" value="InterPro"/>
</dbReference>
<dbReference type="Gene3D" id="3.20.20.70">
    <property type="entry name" value="Aldolase class I"/>
    <property type="match status" value="1"/>
</dbReference>
<dbReference type="AlphaFoldDB" id="A0A7D6BM37"/>
<sequence length="318" mass="36644">MGRRLDLKVGFSCNNNCSFCVQGRKKNLGDKTAAQIKKDLKDTIEEGIEEVVFTGGEPTVRKDILELVSYATDLGYKIIQIQSNGRMFFYKKFCEDIIRAGANEFSPAIHGHIPQLHDYLTRSPGSFEQTVQGIRNLKGMNQHIITNSVVTKPNYRHLPELAELLVQLQVDQFQMAFVHADGNAYLYFDRIVPRKSLAAPYIKRALQIGIDAKIRVMAEAIPYCFMKGYEQYVSEIYIPSTKIIDFEFTDPNFEYTRASQGKCKAPKCKRCKYYLICEGPWKEYPERRGWEEFVPIPGRKMKSRDQLFKTRRSDTDVS</sequence>
<gene>
    <name evidence="8" type="ORF">Sv326_1201</name>
</gene>
<dbReference type="CDD" id="cd01335">
    <property type="entry name" value="Radical_SAM"/>
    <property type="match status" value="1"/>
</dbReference>
<evidence type="ECO:0000313" key="9">
    <source>
        <dbReference type="Proteomes" id="UP000510821"/>
    </source>
</evidence>
<dbReference type="InterPro" id="IPR058240">
    <property type="entry name" value="rSAM_sf"/>
</dbReference>
<protein>
    <recommendedName>
        <fullName evidence="7">Radical SAM core domain-containing protein</fullName>
    </recommendedName>
</protein>
<feature type="domain" description="Radical SAM core" evidence="7">
    <location>
        <begin position="1"/>
        <end position="215"/>
    </location>
</feature>
<dbReference type="PROSITE" id="PS51918">
    <property type="entry name" value="RADICAL_SAM"/>
    <property type="match status" value="1"/>
</dbReference>
<dbReference type="SFLD" id="SFLDG01067">
    <property type="entry name" value="SPASM/twitch_domain_containing"/>
    <property type="match status" value="1"/>
</dbReference>
<dbReference type="Proteomes" id="UP000510821">
    <property type="component" value="Chromosome"/>
</dbReference>
<evidence type="ECO:0000259" key="7">
    <source>
        <dbReference type="PROSITE" id="PS51918"/>
    </source>
</evidence>
<keyword evidence="6" id="KW-0411">Iron-sulfur</keyword>
<comment type="cofactor">
    <cofactor evidence="1">
        <name>[4Fe-4S] cluster</name>
        <dbReference type="ChEBI" id="CHEBI:49883"/>
    </cofactor>
</comment>
<evidence type="ECO:0000313" key="8">
    <source>
        <dbReference type="EMBL" id="QLJ53376.1"/>
    </source>
</evidence>
<dbReference type="PANTHER" id="PTHR11228:SF34">
    <property type="entry name" value="TUNGSTEN-CONTAINING ALDEHYDE FERREDOXIN OXIDOREDUCTASE COFACTOR MODIFYING PROTEIN"/>
    <property type="match status" value="1"/>
</dbReference>
<reference evidence="9" key="1">
    <citation type="submission" date="2020-07" db="EMBL/GenBank/DDBJ databases">
        <title>Metabolic diversity and evolutionary history of the archaeal phylum ###Micrarchaeota### uncovered from a freshwater lake metagenome.</title>
        <authorList>
            <person name="Kadnikov V.V."/>
            <person name="Savvichev A.S."/>
            <person name="Mardanov A.V."/>
            <person name="Beletsky A.V."/>
            <person name="Chupakov A.V."/>
            <person name="Kokryatskaya N.M."/>
            <person name="Pimenov N.V."/>
            <person name="Ravin N.V."/>
        </authorList>
    </citation>
    <scope>NUCLEOTIDE SEQUENCE [LARGE SCALE GENOMIC DNA]</scope>
</reference>
<dbReference type="InterPro" id="IPR017200">
    <property type="entry name" value="PqqE-like"/>
</dbReference>
<dbReference type="InterPro" id="IPR050377">
    <property type="entry name" value="Radical_SAM_PqqE_MftC-like"/>
</dbReference>
<keyword evidence="3" id="KW-0949">S-adenosyl-L-methionine</keyword>
<proteinExistence type="predicted"/>
<evidence type="ECO:0000256" key="5">
    <source>
        <dbReference type="ARBA" id="ARBA00023004"/>
    </source>
</evidence>
<dbReference type="GO" id="GO:0046872">
    <property type="term" value="F:metal ion binding"/>
    <property type="evidence" value="ECO:0007669"/>
    <property type="project" value="UniProtKB-KW"/>
</dbReference>
<dbReference type="SUPFAM" id="SSF102114">
    <property type="entry name" value="Radical SAM enzymes"/>
    <property type="match status" value="1"/>
</dbReference>
<keyword evidence="2" id="KW-0004">4Fe-4S</keyword>
<keyword evidence="4" id="KW-0479">Metal-binding</keyword>
<dbReference type="Pfam" id="PF04055">
    <property type="entry name" value="Radical_SAM"/>
    <property type="match status" value="1"/>
</dbReference>
<evidence type="ECO:0000256" key="1">
    <source>
        <dbReference type="ARBA" id="ARBA00001966"/>
    </source>
</evidence>
<keyword evidence="5" id="KW-0408">Iron</keyword>
<dbReference type="EMBL" id="CP058998">
    <property type="protein sequence ID" value="QLJ53376.1"/>
    <property type="molecule type" value="Genomic_DNA"/>
</dbReference>
<dbReference type="PANTHER" id="PTHR11228">
    <property type="entry name" value="RADICAL SAM DOMAIN PROTEIN"/>
    <property type="match status" value="1"/>
</dbReference>
<organism evidence="8 9">
    <name type="scientific">Fermentimicrarchaeum limneticum</name>
    <dbReference type="NCBI Taxonomy" id="2795018"/>
    <lineage>
        <taxon>Archaea</taxon>
        <taxon>Candidatus Micrarchaeota</taxon>
        <taxon>Candidatus Fermentimicrarchaeales</taxon>
        <taxon>Candidatus Fermentimicrarchaeaceae</taxon>
        <taxon>Candidatus Fermentimicrarchaeum</taxon>
    </lineage>
</organism>
<evidence type="ECO:0000256" key="6">
    <source>
        <dbReference type="ARBA" id="ARBA00023014"/>
    </source>
</evidence>
<evidence type="ECO:0000256" key="2">
    <source>
        <dbReference type="ARBA" id="ARBA00022485"/>
    </source>
</evidence>
<dbReference type="InterPro" id="IPR007197">
    <property type="entry name" value="rSAM"/>
</dbReference>